<feature type="non-terminal residue" evidence="1">
    <location>
        <position position="68"/>
    </location>
</feature>
<dbReference type="EMBL" id="CAJVQC010037977">
    <property type="protein sequence ID" value="CAG8765087.1"/>
    <property type="molecule type" value="Genomic_DNA"/>
</dbReference>
<gene>
    <name evidence="1" type="ORF">RPERSI_LOCUS15696</name>
</gene>
<sequence length="68" mass="7043">NLAVSTSCLVVVIGVVILYSLISDGFSDSIGLSVGFATIILVGRGRVNEYFGLISARNRLASVVSIIG</sequence>
<feature type="non-terminal residue" evidence="1">
    <location>
        <position position="1"/>
    </location>
</feature>
<name>A0ACA9QSP1_9GLOM</name>
<keyword evidence="2" id="KW-1185">Reference proteome</keyword>
<protein>
    <submittedName>
        <fullName evidence="1">19394_t:CDS:1</fullName>
    </submittedName>
</protein>
<accession>A0ACA9QSP1</accession>
<proteinExistence type="predicted"/>
<evidence type="ECO:0000313" key="2">
    <source>
        <dbReference type="Proteomes" id="UP000789920"/>
    </source>
</evidence>
<organism evidence="1 2">
    <name type="scientific">Racocetra persica</name>
    <dbReference type="NCBI Taxonomy" id="160502"/>
    <lineage>
        <taxon>Eukaryota</taxon>
        <taxon>Fungi</taxon>
        <taxon>Fungi incertae sedis</taxon>
        <taxon>Mucoromycota</taxon>
        <taxon>Glomeromycotina</taxon>
        <taxon>Glomeromycetes</taxon>
        <taxon>Diversisporales</taxon>
        <taxon>Gigasporaceae</taxon>
        <taxon>Racocetra</taxon>
    </lineage>
</organism>
<comment type="caution">
    <text evidence="1">The sequence shown here is derived from an EMBL/GenBank/DDBJ whole genome shotgun (WGS) entry which is preliminary data.</text>
</comment>
<evidence type="ECO:0000313" key="1">
    <source>
        <dbReference type="EMBL" id="CAG8765087.1"/>
    </source>
</evidence>
<reference evidence="1" key="1">
    <citation type="submission" date="2021-06" db="EMBL/GenBank/DDBJ databases">
        <authorList>
            <person name="Kallberg Y."/>
            <person name="Tangrot J."/>
            <person name="Rosling A."/>
        </authorList>
    </citation>
    <scope>NUCLEOTIDE SEQUENCE</scope>
    <source>
        <strain evidence="1">MA461A</strain>
    </source>
</reference>
<dbReference type="Proteomes" id="UP000789920">
    <property type="component" value="Unassembled WGS sequence"/>
</dbReference>